<protein>
    <submittedName>
        <fullName evidence="2">Uncharacterized protein</fullName>
    </submittedName>
</protein>
<evidence type="ECO:0000313" key="3">
    <source>
        <dbReference type="Proteomes" id="UP000254866"/>
    </source>
</evidence>
<organism evidence="2 3">
    <name type="scientific">Venustampulla echinocandica</name>
    <dbReference type="NCBI Taxonomy" id="2656787"/>
    <lineage>
        <taxon>Eukaryota</taxon>
        <taxon>Fungi</taxon>
        <taxon>Dikarya</taxon>
        <taxon>Ascomycota</taxon>
        <taxon>Pezizomycotina</taxon>
        <taxon>Leotiomycetes</taxon>
        <taxon>Helotiales</taxon>
        <taxon>Pleuroascaceae</taxon>
        <taxon>Venustampulla</taxon>
    </lineage>
</organism>
<feature type="transmembrane region" description="Helical" evidence="1">
    <location>
        <begin position="252"/>
        <end position="269"/>
    </location>
</feature>
<keyword evidence="1" id="KW-0812">Transmembrane</keyword>
<name>A0A370TJA5_9HELO</name>
<feature type="transmembrane region" description="Helical" evidence="1">
    <location>
        <begin position="139"/>
        <end position="159"/>
    </location>
</feature>
<feature type="transmembrane region" description="Helical" evidence="1">
    <location>
        <begin position="212"/>
        <end position="232"/>
    </location>
</feature>
<keyword evidence="3" id="KW-1185">Reference proteome</keyword>
<reference evidence="2 3" key="1">
    <citation type="journal article" date="2018" name="IMA Fungus">
        <title>IMA Genome-F 9: Draft genome sequence of Annulohypoxylon stygium, Aspergillus mulundensis, Berkeleyomyces basicola (syn. Thielaviopsis basicola), Ceratocystis smalleyi, two Cercospora beticola strains, Coleophoma cylindrospora, Fusarium fracticaudum, Phialophora cf. hyalina, and Morchella septimelata.</title>
        <authorList>
            <person name="Wingfield B.D."/>
            <person name="Bills G.F."/>
            <person name="Dong Y."/>
            <person name="Huang W."/>
            <person name="Nel W.J."/>
            <person name="Swalarsk-Parry B.S."/>
            <person name="Vaghefi N."/>
            <person name="Wilken P.M."/>
            <person name="An Z."/>
            <person name="de Beer Z.W."/>
            <person name="De Vos L."/>
            <person name="Chen L."/>
            <person name="Duong T.A."/>
            <person name="Gao Y."/>
            <person name="Hammerbacher A."/>
            <person name="Kikkert J.R."/>
            <person name="Li Y."/>
            <person name="Li H."/>
            <person name="Li K."/>
            <person name="Li Q."/>
            <person name="Liu X."/>
            <person name="Ma X."/>
            <person name="Naidoo K."/>
            <person name="Pethybridge S.J."/>
            <person name="Sun J."/>
            <person name="Steenkamp E.T."/>
            <person name="van der Nest M.A."/>
            <person name="van Wyk S."/>
            <person name="Wingfield M.J."/>
            <person name="Xiong C."/>
            <person name="Yue Q."/>
            <person name="Zhang X."/>
        </authorList>
    </citation>
    <scope>NUCLEOTIDE SEQUENCE [LARGE SCALE GENOMIC DNA]</scope>
    <source>
        <strain evidence="2 3">BP 5553</strain>
    </source>
</reference>
<sequence>MPPDQQSVVVQKERKWVRVIYGLPLLLGVFGAQKTMGVVVGQLSPTLMASVKSGTIVLGNGEVAPLVRTFFNIKGLDTFLSILVTFFTPILGDFDPMAKLQAVAFGADLVPFQVVWYIEGIRRGNAYTVAHLLPTVLGILYQAKGLGFIAPIYFFLHYIQSPLENYQPAENRLTNMRAVKTIIPTIVLTFLLPTIVMMAAPQLEGRQWVNGLFWQLFPLYGAICQRALGLLVNDTTEVDRISSPEADMPYLRLAYGLSAGFAACANLYVRFASPFPLMDIFFKDIANPSAPATLMQGAARFLRYDHIIALGAGTIWVMLSLGDLKSAGRLQAGWAKIIGAFGAIALVGGPGSAMVAMWAWREEILAKRKPVPVGKIE</sequence>
<proteinExistence type="predicted"/>
<dbReference type="GeneID" id="43600224"/>
<feature type="transmembrane region" description="Helical" evidence="1">
    <location>
        <begin position="179"/>
        <end position="200"/>
    </location>
</feature>
<comment type="caution">
    <text evidence="2">The sequence shown here is derived from an EMBL/GenBank/DDBJ whole genome shotgun (WGS) entry which is preliminary data.</text>
</comment>
<evidence type="ECO:0000256" key="1">
    <source>
        <dbReference type="SAM" id="Phobius"/>
    </source>
</evidence>
<dbReference type="Proteomes" id="UP000254866">
    <property type="component" value="Unassembled WGS sequence"/>
</dbReference>
<dbReference type="EMBL" id="NPIC01000006">
    <property type="protein sequence ID" value="RDL35444.1"/>
    <property type="molecule type" value="Genomic_DNA"/>
</dbReference>
<keyword evidence="1" id="KW-0472">Membrane</keyword>
<dbReference type="RefSeq" id="XP_031868267.1">
    <property type="nucleotide sequence ID" value="XM_032015998.1"/>
</dbReference>
<gene>
    <name evidence="2" type="ORF">BP5553_07375</name>
</gene>
<keyword evidence="1" id="KW-1133">Transmembrane helix</keyword>
<feature type="transmembrane region" description="Helical" evidence="1">
    <location>
        <begin position="334"/>
        <end position="360"/>
    </location>
</feature>
<feature type="transmembrane region" description="Helical" evidence="1">
    <location>
        <begin position="304"/>
        <end position="322"/>
    </location>
</feature>
<accession>A0A370TJA5</accession>
<evidence type="ECO:0000313" key="2">
    <source>
        <dbReference type="EMBL" id="RDL35444.1"/>
    </source>
</evidence>
<dbReference type="AlphaFoldDB" id="A0A370TJA5"/>
<dbReference type="OrthoDB" id="10029326at2759"/>